<evidence type="ECO:0000256" key="7">
    <source>
        <dbReference type="ARBA" id="ARBA00022630"/>
    </source>
</evidence>
<feature type="domain" description="Amine oxidase" evidence="13">
    <location>
        <begin position="20"/>
        <end position="475"/>
    </location>
</feature>
<evidence type="ECO:0000256" key="4">
    <source>
        <dbReference type="ARBA" id="ARBA00008310"/>
    </source>
</evidence>
<gene>
    <name evidence="14" type="primary">hemG</name>
    <name evidence="14" type="ORF">PMH09_14185</name>
</gene>
<dbReference type="Gene3D" id="1.10.3110.10">
    <property type="entry name" value="protoporphyrinogen ix oxidase, domain 3"/>
    <property type="match status" value="1"/>
</dbReference>
<dbReference type="RefSeq" id="WP_283758983.1">
    <property type="nucleotide sequence ID" value="NZ_JAQOSQ010000014.1"/>
</dbReference>
<dbReference type="NCBIfam" id="TIGR00562">
    <property type="entry name" value="proto_IX_ox"/>
    <property type="match status" value="1"/>
</dbReference>
<evidence type="ECO:0000256" key="6">
    <source>
        <dbReference type="ARBA" id="ARBA00019046"/>
    </source>
</evidence>
<evidence type="ECO:0000256" key="11">
    <source>
        <dbReference type="RuleBase" id="RU364052"/>
    </source>
</evidence>
<dbReference type="SUPFAM" id="SSF51905">
    <property type="entry name" value="FAD/NAD(P)-binding domain"/>
    <property type="match status" value="1"/>
</dbReference>
<comment type="cofactor">
    <cofactor evidence="2 11">
        <name>FAD</name>
        <dbReference type="ChEBI" id="CHEBI:57692"/>
    </cofactor>
</comment>
<keyword evidence="7 11" id="KW-0285">Flavoprotein</keyword>
<dbReference type="EMBL" id="JAQOSQ010000014">
    <property type="protein sequence ID" value="MDJ1184330.1"/>
    <property type="molecule type" value="Genomic_DNA"/>
</dbReference>
<protein>
    <recommendedName>
        <fullName evidence="6 11">Coproporphyrinogen III oxidase</fullName>
        <ecNumber evidence="5 11">1.3.3.15</ecNumber>
    </recommendedName>
</protein>
<evidence type="ECO:0000256" key="9">
    <source>
        <dbReference type="ARBA" id="ARBA00023002"/>
    </source>
</evidence>
<keyword evidence="10 11" id="KW-0350">Heme biosynthesis</keyword>
<dbReference type="PANTHER" id="PTHR42923">
    <property type="entry name" value="PROTOPORPHYRINOGEN OXIDASE"/>
    <property type="match status" value="1"/>
</dbReference>
<comment type="subcellular location">
    <subcellularLocation>
        <location evidence="11">Cytoplasm</location>
    </subcellularLocation>
</comment>
<dbReference type="EC" id="1.3.3.15" evidence="5 11"/>
<comment type="catalytic activity">
    <reaction evidence="1">
        <text>coproporphyrinogen III + 3 O2 = coproporphyrin III + 3 H2O2</text>
        <dbReference type="Rhea" id="RHEA:43436"/>
        <dbReference type="ChEBI" id="CHEBI:15379"/>
        <dbReference type="ChEBI" id="CHEBI:16240"/>
        <dbReference type="ChEBI" id="CHEBI:57309"/>
        <dbReference type="ChEBI" id="CHEBI:131725"/>
        <dbReference type="EC" id="1.3.3.15"/>
    </reaction>
    <physiologicalReaction direction="left-to-right" evidence="1">
        <dbReference type="Rhea" id="RHEA:43437"/>
    </physiologicalReaction>
</comment>
<keyword evidence="11" id="KW-0963">Cytoplasm</keyword>
<comment type="function">
    <text evidence="11">Involved in coproporphyrin-dependent heme b biosynthesis. Catalyzes the oxidation of coproporphyrinogen III to coproporphyrin III.</text>
</comment>
<dbReference type="PANTHER" id="PTHR42923:SF3">
    <property type="entry name" value="PROTOPORPHYRINOGEN OXIDASE"/>
    <property type="match status" value="1"/>
</dbReference>
<feature type="region of interest" description="Disordered" evidence="12">
    <location>
        <begin position="211"/>
        <end position="233"/>
    </location>
</feature>
<keyword evidence="9 11" id="KW-0560">Oxidoreductase</keyword>
<evidence type="ECO:0000313" key="15">
    <source>
        <dbReference type="Proteomes" id="UP001232992"/>
    </source>
</evidence>
<name>A0ABT7BYR8_9CYAN</name>
<dbReference type="InterPro" id="IPR050464">
    <property type="entry name" value="Zeta_carotene_desat/Oxidored"/>
</dbReference>
<dbReference type="Gene3D" id="3.90.660.20">
    <property type="entry name" value="Protoporphyrinogen oxidase, mitochondrial, domain 2"/>
    <property type="match status" value="1"/>
</dbReference>
<evidence type="ECO:0000256" key="1">
    <source>
        <dbReference type="ARBA" id="ARBA00001755"/>
    </source>
</evidence>
<sequence length="481" mass="52009">MSDSTPSSNVLQALIIGAGISGLSLAHHLEKQQLSSLLVCEAQDRVGGNITSRESEGFSWEEGPNSFQPGPELLRLTVDLGLQSDLLLADPRLPRFVYWQNILHPVPMSPPDAIKTQLLSDAGKLRAFLGAVGFVSPALGQSIAEQGGEETVRQFFQRHLGVEVTERLVAPFVSGVYAGDVDALSASAAFGRVTNLEEVGGGLVAGALLSRRKNPKPPVDPDLPKTRPGELGSFKDGLKQLPEAIANRLGDRVKLKWKLVAIRPTERNTYLCEMETPEGHQTIETRSLVLTTPAYITSELLAELAPVGSPALAEIPYPPVASVVIAYPKSALKQPLIGFGNLIPRGQGIRTLGTIWTSSLFPGKAPEDWQLFNNFIGGATYPELGDLTEAEIVQQVHEDLGGILLKPDAPQPKVLAVHLWKRAIPQYTLGHKQRLASLDRDLSQLPGMFVCTNYTDGVALGDCVKRSQQHATDILNYLQAL</sequence>
<evidence type="ECO:0000256" key="12">
    <source>
        <dbReference type="SAM" id="MobiDB-lite"/>
    </source>
</evidence>
<comment type="caution">
    <text evidence="14">The sequence shown here is derived from an EMBL/GenBank/DDBJ whole genome shotgun (WGS) entry which is preliminary data.</text>
</comment>
<dbReference type="GO" id="GO:0004729">
    <property type="term" value="F:oxygen-dependent protoporphyrinogen oxidase activity"/>
    <property type="evidence" value="ECO:0007669"/>
    <property type="project" value="UniProtKB-EC"/>
</dbReference>
<keyword evidence="15" id="KW-1185">Reference proteome</keyword>
<accession>A0ABT7BYR8</accession>
<evidence type="ECO:0000256" key="5">
    <source>
        <dbReference type="ARBA" id="ARBA00012402"/>
    </source>
</evidence>
<evidence type="ECO:0000256" key="2">
    <source>
        <dbReference type="ARBA" id="ARBA00001974"/>
    </source>
</evidence>
<reference evidence="14 15" key="1">
    <citation type="submission" date="2023-01" db="EMBL/GenBank/DDBJ databases">
        <title>Novel diversity within Roseofilum (Cyanobacteria; Desertifilaceae) from marine benthic mats with descriptions of four novel species.</title>
        <authorList>
            <person name="Wang Y."/>
            <person name="Berthold D.E."/>
            <person name="Hu J."/>
            <person name="Lefler F.W."/>
            <person name="Laughinghouse H.D. IV."/>
        </authorList>
    </citation>
    <scope>NUCLEOTIDE SEQUENCE [LARGE SCALE GENOMIC DNA]</scope>
    <source>
        <strain evidence="14 15">BLCC-M143</strain>
    </source>
</reference>
<evidence type="ECO:0000256" key="3">
    <source>
        <dbReference type="ARBA" id="ARBA00004744"/>
    </source>
</evidence>
<evidence type="ECO:0000256" key="10">
    <source>
        <dbReference type="ARBA" id="ARBA00023133"/>
    </source>
</evidence>
<evidence type="ECO:0000259" key="13">
    <source>
        <dbReference type="Pfam" id="PF01593"/>
    </source>
</evidence>
<comment type="pathway">
    <text evidence="3 11">Porphyrin-containing compound metabolism; protoheme biosynthesis.</text>
</comment>
<dbReference type="Pfam" id="PF01593">
    <property type="entry name" value="Amino_oxidase"/>
    <property type="match status" value="1"/>
</dbReference>
<dbReference type="InterPro" id="IPR002937">
    <property type="entry name" value="Amino_oxidase"/>
</dbReference>
<dbReference type="Proteomes" id="UP001232992">
    <property type="component" value="Unassembled WGS sequence"/>
</dbReference>
<dbReference type="Gene3D" id="3.50.50.60">
    <property type="entry name" value="FAD/NAD(P)-binding domain"/>
    <property type="match status" value="1"/>
</dbReference>
<proteinExistence type="inferred from homology"/>
<dbReference type="InterPro" id="IPR036188">
    <property type="entry name" value="FAD/NAD-bd_sf"/>
</dbReference>
<comment type="similarity">
    <text evidence="4 11">Belongs to the protoporphyrinogen/coproporphyrinogen oxidase family. Coproporphyrinogen III oxidase subfamily.</text>
</comment>
<organism evidence="14 15">
    <name type="scientific">Roseofilum casamattae BLCC-M143</name>
    <dbReference type="NCBI Taxonomy" id="3022442"/>
    <lineage>
        <taxon>Bacteria</taxon>
        <taxon>Bacillati</taxon>
        <taxon>Cyanobacteriota</taxon>
        <taxon>Cyanophyceae</taxon>
        <taxon>Desertifilales</taxon>
        <taxon>Desertifilaceae</taxon>
        <taxon>Roseofilum</taxon>
        <taxon>Roseofilum casamattae</taxon>
    </lineage>
</organism>
<dbReference type="InterPro" id="IPR004572">
    <property type="entry name" value="Protoporphyrinogen_oxidase"/>
</dbReference>
<keyword evidence="8 11" id="KW-0274">FAD</keyword>
<dbReference type="SUPFAM" id="SSF54373">
    <property type="entry name" value="FAD-linked reductases, C-terminal domain"/>
    <property type="match status" value="1"/>
</dbReference>
<evidence type="ECO:0000313" key="14">
    <source>
        <dbReference type="EMBL" id="MDJ1184330.1"/>
    </source>
</evidence>
<evidence type="ECO:0000256" key="8">
    <source>
        <dbReference type="ARBA" id="ARBA00022827"/>
    </source>
</evidence>